<dbReference type="RefSeq" id="WP_124936562.1">
    <property type="nucleotide sequence ID" value="NZ_RJVQ01000002.1"/>
</dbReference>
<gene>
    <name evidence="2" type="ORF">EES38_05645</name>
</gene>
<dbReference type="PANTHER" id="PTHR34385">
    <property type="entry name" value="D-ALANYL-D-ALANINE CARBOXYPEPTIDASE"/>
    <property type="match status" value="1"/>
</dbReference>
<dbReference type="GO" id="GO:0006508">
    <property type="term" value="P:proteolysis"/>
    <property type="evidence" value="ECO:0007669"/>
    <property type="project" value="InterPro"/>
</dbReference>
<dbReference type="OrthoDB" id="9792074at2"/>
<keyword evidence="2" id="KW-0378">Hydrolase</keyword>
<dbReference type="PANTHER" id="PTHR34385:SF1">
    <property type="entry name" value="PEPTIDOGLYCAN L-ALANYL-D-GLUTAMATE ENDOPEPTIDASE CWLK"/>
    <property type="match status" value="1"/>
</dbReference>
<dbReference type="CDD" id="cd14847">
    <property type="entry name" value="DD-carboxypeptidase_like"/>
    <property type="match status" value="1"/>
</dbReference>
<proteinExistence type="predicted"/>
<dbReference type="SUPFAM" id="SSF55166">
    <property type="entry name" value="Hedgehog/DD-peptidase"/>
    <property type="match status" value="1"/>
</dbReference>
<keyword evidence="2" id="KW-0645">Protease</keyword>
<protein>
    <submittedName>
        <fullName evidence="2">D-alanyl-D-alanine carboxypeptidase family protein</fullName>
    </submittedName>
</protein>
<keyword evidence="2" id="KW-0121">Carboxypeptidase</keyword>
<dbReference type="Pfam" id="PF02557">
    <property type="entry name" value="VanY"/>
    <property type="match status" value="1"/>
</dbReference>
<dbReference type="InterPro" id="IPR003709">
    <property type="entry name" value="VanY-like_core_dom"/>
</dbReference>
<evidence type="ECO:0000313" key="3">
    <source>
        <dbReference type="Proteomes" id="UP000281112"/>
    </source>
</evidence>
<sequence length="224" mass="25437">MTPEQLTGKVTSHLKPLLLGQKEFDIHTLVISDIKALIKAANEAGFNLHIASGFRSFDRQLSIWNGKFSGARTVLDTESQPLDTSLLSDDAKVHAIMRWSALPGASRHHWGTDFDVYDQLSLPQATSLQLEPWEYLTGHQAKFFEWMQINVEKYGFYYPYREDKGGVAPEPWHISHQVATQAFLTQLTPELLAQQLRDEPLLGKNIVLPQLESLYTRYISNLSV</sequence>
<dbReference type="InterPro" id="IPR009045">
    <property type="entry name" value="Zn_M74/Hedgehog-like"/>
</dbReference>
<name>A0A3N9U4D3_9VIBR</name>
<comment type="caution">
    <text evidence="2">The sequence shown here is derived from an EMBL/GenBank/DDBJ whole genome shotgun (WGS) entry which is preliminary data.</text>
</comment>
<dbReference type="InterPro" id="IPR052179">
    <property type="entry name" value="DD-CPase-like"/>
</dbReference>
<dbReference type="GO" id="GO:0004180">
    <property type="term" value="F:carboxypeptidase activity"/>
    <property type="evidence" value="ECO:0007669"/>
    <property type="project" value="UniProtKB-KW"/>
</dbReference>
<dbReference type="AlphaFoldDB" id="A0A3N9U4D3"/>
<accession>A0A3N9U4D3</accession>
<evidence type="ECO:0000259" key="1">
    <source>
        <dbReference type="Pfam" id="PF02557"/>
    </source>
</evidence>
<reference evidence="2 3" key="1">
    <citation type="submission" date="2018-11" db="EMBL/GenBank/DDBJ databases">
        <title>Vibrio LJC006 sp. nov., isolated from seawater during the bloom of the enteromorpha.</title>
        <authorList>
            <person name="Liang J."/>
        </authorList>
    </citation>
    <scope>NUCLEOTIDE SEQUENCE [LARGE SCALE GENOMIC DNA]</scope>
    <source>
        <strain evidence="2 3">LJC006</strain>
    </source>
</reference>
<dbReference type="Proteomes" id="UP000281112">
    <property type="component" value="Unassembled WGS sequence"/>
</dbReference>
<keyword evidence="3" id="KW-1185">Reference proteome</keyword>
<evidence type="ECO:0000313" key="2">
    <source>
        <dbReference type="EMBL" id="RQW64442.1"/>
    </source>
</evidence>
<dbReference type="EMBL" id="RJVQ01000002">
    <property type="protein sequence ID" value="RQW64442.1"/>
    <property type="molecule type" value="Genomic_DNA"/>
</dbReference>
<dbReference type="Gene3D" id="3.30.1380.10">
    <property type="match status" value="1"/>
</dbReference>
<feature type="domain" description="D-alanyl-D-alanine carboxypeptidase-like core" evidence="1">
    <location>
        <begin position="27"/>
        <end position="176"/>
    </location>
</feature>
<organism evidence="2 3">
    <name type="scientific">Vibrio viridaestus</name>
    <dbReference type="NCBI Taxonomy" id="2487322"/>
    <lineage>
        <taxon>Bacteria</taxon>
        <taxon>Pseudomonadati</taxon>
        <taxon>Pseudomonadota</taxon>
        <taxon>Gammaproteobacteria</taxon>
        <taxon>Vibrionales</taxon>
        <taxon>Vibrionaceae</taxon>
        <taxon>Vibrio</taxon>
    </lineage>
</organism>